<comment type="caution">
    <text evidence="1">The sequence shown here is derived from an EMBL/GenBank/DDBJ whole genome shotgun (WGS) entry which is preliminary data.</text>
</comment>
<gene>
    <name evidence="1" type="ORF">C943_03162</name>
</gene>
<dbReference type="EMBL" id="AMZY02000004">
    <property type="protein sequence ID" value="EMS34841.1"/>
    <property type="molecule type" value="Genomic_DNA"/>
</dbReference>
<evidence type="ECO:0000313" key="2">
    <source>
        <dbReference type="Proteomes" id="UP000010953"/>
    </source>
</evidence>
<keyword evidence="2" id="KW-1185">Reference proteome</keyword>
<sequence length="129" mass="14542">MLWQSIHEIYSQTNYSTSMKTNRILLLLFVFIASCTEIPENPTDGSLRLELVSSFRYLEYRIAAEATFQVRGGFIPVGSELLKGPLVNNKVIDNLLPGTYVIEYFVGENTTPTFKVFQIIAGKETVISL</sequence>
<dbReference type="InParanoid" id="M7YCF7"/>
<dbReference type="Proteomes" id="UP000010953">
    <property type="component" value="Unassembled WGS sequence"/>
</dbReference>
<evidence type="ECO:0000313" key="1">
    <source>
        <dbReference type="EMBL" id="EMS34841.1"/>
    </source>
</evidence>
<dbReference type="AlphaFoldDB" id="M7YCF7"/>
<accession>M7YCF7</accession>
<organism evidence="1 2">
    <name type="scientific">Mariniradius saccharolyticus AK6</name>
    <dbReference type="NCBI Taxonomy" id="1239962"/>
    <lineage>
        <taxon>Bacteria</taxon>
        <taxon>Pseudomonadati</taxon>
        <taxon>Bacteroidota</taxon>
        <taxon>Cytophagia</taxon>
        <taxon>Cytophagales</taxon>
        <taxon>Cyclobacteriaceae</taxon>
        <taxon>Mariniradius</taxon>
    </lineage>
</organism>
<dbReference type="STRING" id="1239962.C943_03162"/>
<proteinExistence type="predicted"/>
<name>M7YCF7_9BACT</name>
<protein>
    <submittedName>
        <fullName evidence="1">Uncharacterized protein</fullName>
    </submittedName>
</protein>
<reference evidence="1" key="1">
    <citation type="submission" date="2013-01" db="EMBL/GenBank/DDBJ databases">
        <title>Genome assembly of Mariniradius saccharolyticus AK6.</title>
        <authorList>
            <person name="Vaidya B."/>
            <person name="Khatri I."/>
            <person name="Tanuku N.R.S."/>
            <person name="Subramanian S."/>
            <person name="Pinnaka A."/>
        </authorList>
    </citation>
    <scope>NUCLEOTIDE SEQUENCE [LARGE SCALE GENOMIC DNA]</scope>
    <source>
        <strain evidence="1">AK6</strain>
    </source>
</reference>